<feature type="transmembrane region" description="Helical" evidence="3">
    <location>
        <begin position="171"/>
        <end position="192"/>
    </location>
</feature>
<gene>
    <name evidence="5" type="ORF">SAMN05444365_104256</name>
</gene>
<proteinExistence type="inferred from homology"/>
<evidence type="ECO:0000256" key="1">
    <source>
        <dbReference type="ARBA" id="ARBA00006817"/>
    </source>
</evidence>
<organism evidence="5 6">
    <name type="scientific">Micromonospora pattaloongensis</name>
    <dbReference type="NCBI Taxonomy" id="405436"/>
    <lineage>
        <taxon>Bacteria</taxon>
        <taxon>Bacillati</taxon>
        <taxon>Actinomycetota</taxon>
        <taxon>Actinomycetes</taxon>
        <taxon>Micromonosporales</taxon>
        <taxon>Micromonosporaceae</taxon>
        <taxon>Micromonospora</taxon>
    </lineage>
</organism>
<dbReference type="Pfam" id="PF00553">
    <property type="entry name" value="CBM_2"/>
    <property type="match status" value="1"/>
</dbReference>
<keyword evidence="6" id="KW-1185">Reference proteome</keyword>
<evidence type="ECO:0000313" key="5">
    <source>
        <dbReference type="EMBL" id="SDY94476.1"/>
    </source>
</evidence>
<keyword evidence="3" id="KW-0812">Transmembrane</keyword>
<evidence type="ECO:0000313" key="6">
    <source>
        <dbReference type="Proteomes" id="UP000242415"/>
    </source>
</evidence>
<keyword evidence="3" id="KW-0472">Membrane</keyword>
<dbReference type="EMBL" id="FNPH01000004">
    <property type="protein sequence ID" value="SDY94476.1"/>
    <property type="molecule type" value="Genomic_DNA"/>
</dbReference>
<evidence type="ECO:0000256" key="2">
    <source>
        <dbReference type="SAM" id="MobiDB-lite"/>
    </source>
</evidence>
<comment type="similarity">
    <text evidence="1">Belongs to the AHA1 family.</text>
</comment>
<dbReference type="Gene3D" id="3.30.530.20">
    <property type="match status" value="1"/>
</dbReference>
<dbReference type="InterPro" id="IPR012291">
    <property type="entry name" value="CBM2_carb-bd_dom_sf"/>
</dbReference>
<dbReference type="Gene3D" id="2.60.40.290">
    <property type="match status" value="1"/>
</dbReference>
<feature type="region of interest" description="Disordered" evidence="2">
    <location>
        <begin position="203"/>
        <end position="261"/>
    </location>
</feature>
<dbReference type="SMART" id="SM00637">
    <property type="entry name" value="CBD_II"/>
    <property type="match status" value="1"/>
</dbReference>
<name>A0A1H3P020_9ACTN</name>
<dbReference type="CDD" id="cd07814">
    <property type="entry name" value="SRPBCC_CalC_Aha1-like"/>
    <property type="match status" value="1"/>
</dbReference>
<feature type="domain" description="CBM2" evidence="4">
    <location>
        <begin position="257"/>
        <end position="369"/>
    </location>
</feature>
<dbReference type="Pfam" id="PF08327">
    <property type="entry name" value="AHSA1"/>
    <property type="match status" value="1"/>
</dbReference>
<dbReference type="InterPro" id="IPR008965">
    <property type="entry name" value="CBM2/CBM3_carb-bd_dom_sf"/>
</dbReference>
<reference evidence="6" key="1">
    <citation type="submission" date="2016-10" db="EMBL/GenBank/DDBJ databases">
        <authorList>
            <person name="Varghese N."/>
            <person name="Submissions S."/>
        </authorList>
    </citation>
    <scope>NUCLEOTIDE SEQUENCE [LARGE SCALE GENOMIC DNA]</scope>
    <source>
        <strain evidence="6">DSM 45245</strain>
    </source>
</reference>
<dbReference type="AlphaFoldDB" id="A0A1H3P020"/>
<dbReference type="GO" id="GO:0005975">
    <property type="term" value="P:carbohydrate metabolic process"/>
    <property type="evidence" value="ECO:0007669"/>
    <property type="project" value="InterPro"/>
</dbReference>
<dbReference type="SUPFAM" id="SSF49384">
    <property type="entry name" value="Carbohydrate-binding domain"/>
    <property type="match status" value="1"/>
</dbReference>
<dbReference type="GO" id="GO:0004553">
    <property type="term" value="F:hydrolase activity, hydrolyzing O-glycosyl compounds"/>
    <property type="evidence" value="ECO:0007669"/>
    <property type="project" value="InterPro"/>
</dbReference>
<feature type="compositionally biased region" description="Polar residues" evidence="2">
    <location>
        <begin position="232"/>
        <end position="258"/>
    </location>
</feature>
<dbReference type="PROSITE" id="PS51173">
    <property type="entry name" value="CBM2"/>
    <property type="match status" value="1"/>
</dbReference>
<accession>A0A1H3P020</accession>
<dbReference type="SUPFAM" id="SSF55961">
    <property type="entry name" value="Bet v1-like"/>
    <property type="match status" value="1"/>
</dbReference>
<dbReference type="STRING" id="405436.SAMN05444365_104256"/>
<evidence type="ECO:0000256" key="3">
    <source>
        <dbReference type="SAM" id="Phobius"/>
    </source>
</evidence>
<feature type="compositionally biased region" description="Low complexity" evidence="2">
    <location>
        <begin position="203"/>
        <end position="221"/>
    </location>
</feature>
<keyword evidence="3" id="KW-1133">Transmembrane helix</keyword>
<protein>
    <submittedName>
        <fullName evidence="5">Uncharacterized conserved protein YndB, AHSA1/START domain</fullName>
    </submittedName>
</protein>
<dbReference type="GO" id="GO:0030247">
    <property type="term" value="F:polysaccharide binding"/>
    <property type="evidence" value="ECO:0007669"/>
    <property type="project" value="UniProtKB-UniRule"/>
</dbReference>
<dbReference type="InterPro" id="IPR001919">
    <property type="entry name" value="CBD2"/>
</dbReference>
<dbReference type="InterPro" id="IPR023393">
    <property type="entry name" value="START-like_dom_sf"/>
</dbReference>
<evidence type="ECO:0000259" key="4">
    <source>
        <dbReference type="PROSITE" id="PS51173"/>
    </source>
</evidence>
<dbReference type="Proteomes" id="UP000242415">
    <property type="component" value="Unassembled WGS sequence"/>
</dbReference>
<dbReference type="InterPro" id="IPR013538">
    <property type="entry name" value="ASHA1/2-like_C"/>
</dbReference>
<sequence length="369" mass="38602">MPIGSTPYSRAVTEIRMDVELEHPPERVWRALTDRHLLPKWFAETDLEPRAGSVFRFEPITVPGLPRVVDGELISLDEPRRLSMRWRADDLQTLVAWELTPTAAGCRLTLRESCVREQWDPEQRAVLEEGYRELYTVRLPAVLDWIAFREVDFAATVPGGAGGRGRRGGRLLAGVAAVVAAALAMVALTGLLDARTQEPTAAAPVDTAVVPNPAGSPSPGASTPPPARGVSASLTPSPSQAPRSPQDASGATTSTSPTRPAGAALLGARYATVGSGSFGYDGEITVSNTGSAAASGWTVTVTLPPSPSQSKVLSATGARHEQRGRVVTFTGGALSPGGTARFRFEVGQAPLGEKAPAGCTIAGRPCAGL</sequence>